<dbReference type="RefSeq" id="WP_220747404.1">
    <property type="nucleotide sequence ID" value="NZ_BPFH01000001.1"/>
</dbReference>
<dbReference type="InterPro" id="IPR015942">
    <property type="entry name" value="Asp/Glu/hydantoin_racemase"/>
</dbReference>
<evidence type="ECO:0000313" key="1">
    <source>
        <dbReference type="EMBL" id="GIT93903.1"/>
    </source>
</evidence>
<dbReference type="Proteomes" id="UP000786693">
    <property type="component" value="Unassembled WGS sequence"/>
</dbReference>
<comment type="caution">
    <text evidence="1">The sequence shown here is derived from an EMBL/GenBank/DDBJ whole genome shotgun (WGS) entry which is preliminary data.</text>
</comment>
<proteinExistence type="predicted"/>
<keyword evidence="2" id="KW-1185">Reference proteome</keyword>
<reference evidence="1 2" key="1">
    <citation type="submission" date="2021-05" db="EMBL/GenBank/DDBJ databases">
        <title>Bacteria Genome sequencing.</title>
        <authorList>
            <person name="Takabe Y."/>
            <person name="Nakajima Y."/>
            <person name="Suzuki S."/>
            <person name="Shiozaki T."/>
        </authorList>
    </citation>
    <scope>NUCLEOTIDE SEQUENCE [LARGE SCALE GENOMIC DNA]</scope>
    <source>
        <strain evidence="1 2">AI_62</strain>
    </source>
</reference>
<name>A0ABQ4NHJ5_9RHOB</name>
<dbReference type="Pfam" id="PF01177">
    <property type="entry name" value="Asp_Glu_race"/>
    <property type="match status" value="1"/>
</dbReference>
<accession>A0ABQ4NHJ5</accession>
<gene>
    <name evidence="1" type="ORF">JANAI62_05260</name>
</gene>
<evidence type="ECO:0000313" key="2">
    <source>
        <dbReference type="Proteomes" id="UP000786693"/>
    </source>
</evidence>
<sequence length="231" mass="23599">MTTGPHIGVLMLDTAFPRILGDAGNVDSYPCPAVLHRVAGAEARRVVRPGQPDVDLLPPFLAAARTLEEGGAVGLVSTCGFLVHFQGDIARAVGIPVILSALSLCPLVQGMTGGRPVGILTASAASLTQGGLAAAGIAPQDAHVAGLEDCPAFALAILSPDPTPLEQFDSQAIAAAAVARARALIDHTPEIGAILLECGNLPPYTQAIAQATGRPVFSILDAARLLWRDGI</sequence>
<organism evidence="1 2">
    <name type="scientific">Jannaschia pagri</name>
    <dbReference type="NCBI Taxonomy" id="2829797"/>
    <lineage>
        <taxon>Bacteria</taxon>
        <taxon>Pseudomonadati</taxon>
        <taxon>Pseudomonadota</taxon>
        <taxon>Alphaproteobacteria</taxon>
        <taxon>Rhodobacterales</taxon>
        <taxon>Roseobacteraceae</taxon>
        <taxon>Jannaschia</taxon>
    </lineage>
</organism>
<protein>
    <recommendedName>
        <fullName evidence="3">Aspartate/glutamate racemase family protein</fullName>
    </recommendedName>
</protein>
<evidence type="ECO:0008006" key="3">
    <source>
        <dbReference type="Google" id="ProtNLM"/>
    </source>
</evidence>
<dbReference type="EMBL" id="BPFH01000001">
    <property type="protein sequence ID" value="GIT93903.1"/>
    <property type="molecule type" value="Genomic_DNA"/>
</dbReference>